<reference evidence="1" key="1">
    <citation type="submission" date="2021-02" db="EMBL/GenBank/DDBJ databases">
        <authorList>
            <person name="Nowell W R."/>
        </authorList>
    </citation>
    <scope>NUCLEOTIDE SEQUENCE</scope>
</reference>
<organism evidence="1 2">
    <name type="scientific">Rotaria sordida</name>
    <dbReference type="NCBI Taxonomy" id="392033"/>
    <lineage>
        <taxon>Eukaryota</taxon>
        <taxon>Metazoa</taxon>
        <taxon>Spiralia</taxon>
        <taxon>Gnathifera</taxon>
        <taxon>Rotifera</taxon>
        <taxon>Eurotatoria</taxon>
        <taxon>Bdelloidea</taxon>
        <taxon>Philodinida</taxon>
        <taxon>Philodinidae</taxon>
        <taxon>Rotaria</taxon>
    </lineage>
</organism>
<name>A0A820JDN7_9BILA</name>
<proteinExistence type="predicted"/>
<evidence type="ECO:0000313" key="1">
    <source>
        <dbReference type="EMBL" id="CAF4320350.1"/>
    </source>
</evidence>
<evidence type="ECO:0000313" key="2">
    <source>
        <dbReference type="Proteomes" id="UP000663823"/>
    </source>
</evidence>
<protein>
    <submittedName>
        <fullName evidence="1">Uncharacterized protein</fullName>
    </submittedName>
</protein>
<gene>
    <name evidence="1" type="ORF">OTI717_LOCUS42629</name>
</gene>
<comment type="caution">
    <text evidence="1">The sequence shown here is derived from an EMBL/GenBank/DDBJ whole genome shotgun (WGS) entry which is preliminary data.</text>
</comment>
<dbReference type="AlphaFoldDB" id="A0A820JDN7"/>
<sequence>MEESLERIIKKRIGIDLFQEQLELLSKSDYYAKALYKPQLKHPKSNDIDLDS</sequence>
<feature type="non-terminal residue" evidence="1">
    <location>
        <position position="52"/>
    </location>
</feature>
<dbReference type="Proteomes" id="UP000663823">
    <property type="component" value="Unassembled WGS sequence"/>
</dbReference>
<accession>A0A820JDN7</accession>
<feature type="non-terminal residue" evidence="1">
    <location>
        <position position="1"/>
    </location>
</feature>
<dbReference type="EMBL" id="CAJOAX010053295">
    <property type="protein sequence ID" value="CAF4320350.1"/>
    <property type="molecule type" value="Genomic_DNA"/>
</dbReference>